<keyword evidence="2" id="KW-1185">Reference proteome</keyword>
<gene>
    <name evidence="1" type="ORF">ACFSUB_16805</name>
</gene>
<dbReference type="Proteomes" id="UP001597520">
    <property type="component" value="Unassembled WGS sequence"/>
</dbReference>
<accession>A0ABW5T562</accession>
<protein>
    <submittedName>
        <fullName evidence="1">Uncharacterized protein</fullName>
    </submittedName>
</protein>
<name>A0ABW5T562_9BACI</name>
<evidence type="ECO:0000313" key="2">
    <source>
        <dbReference type="Proteomes" id="UP001597520"/>
    </source>
</evidence>
<dbReference type="RefSeq" id="WP_380714440.1">
    <property type="nucleotide sequence ID" value="NZ_JBHUML010000006.1"/>
</dbReference>
<organism evidence="1 2">
    <name type="scientific">Salibacterium lacus</name>
    <dbReference type="NCBI Taxonomy" id="1898109"/>
    <lineage>
        <taxon>Bacteria</taxon>
        <taxon>Bacillati</taxon>
        <taxon>Bacillota</taxon>
        <taxon>Bacilli</taxon>
        <taxon>Bacillales</taxon>
        <taxon>Bacillaceae</taxon>
    </lineage>
</organism>
<evidence type="ECO:0000313" key="1">
    <source>
        <dbReference type="EMBL" id="MFD2707118.1"/>
    </source>
</evidence>
<reference evidence="2" key="1">
    <citation type="journal article" date="2019" name="Int. J. Syst. Evol. Microbiol.">
        <title>The Global Catalogue of Microorganisms (GCM) 10K type strain sequencing project: providing services to taxonomists for standard genome sequencing and annotation.</title>
        <authorList>
            <consortium name="The Broad Institute Genomics Platform"/>
            <consortium name="The Broad Institute Genome Sequencing Center for Infectious Disease"/>
            <person name="Wu L."/>
            <person name="Ma J."/>
        </authorList>
    </citation>
    <scope>NUCLEOTIDE SEQUENCE [LARGE SCALE GENOMIC DNA]</scope>
    <source>
        <strain evidence="2">KCTC 33792</strain>
    </source>
</reference>
<dbReference type="EMBL" id="JBHUML010000006">
    <property type="protein sequence ID" value="MFD2707118.1"/>
    <property type="molecule type" value="Genomic_DNA"/>
</dbReference>
<proteinExistence type="predicted"/>
<comment type="caution">
    <text evidence="1">The sequence shown here is derived from an EMBL/GenBank/DDBJ whole genome shotgun (WGS) entry which is preliminary data.</text>
</comment>
<sequence length="46" mass="5603">MNVENQWSFLETFQDQELREQLENMLEAAYRKGYDDGYKAKNEEIK</sequence>